<keyword evidence="5" id="KW-1185">Reference proteome</keyword>
<evidence type="ECO:0000313" key="5">
    <source>
        <dbReference type="Proteomes" id="UP000011713"/>
    </source>
</evidence>
<evidence type="ECO:0000313" key="4">
    <source>
        <dbReference type="EnsemblProtists" id="HpaP802317"/>
    </source>
</evidence>
<reference evidence="3" key="2">
    <citation type="journal article" date="2014" name="PLoS Pathog.">
        <title>Expression profiling during arabidopsis/downy mildew interaction reveals a highly-expressed effector that attenuates responses to salicylic acid.</title>
        <authorList>
            <person name="Asai S."/>
            <person name="Rallapalli G."/>
            <person name="Piquerez S.J.M."/>
            <person name="Caillaud M.C."/>
            <person name="Furzer O.J."/>
            <person name="Ishaque N."/>
            <person name="Wirthmueller L."/>
            <person name="Fabro G."/>
            <person name="Shirasu K."/>
            <person name="Jones J.D.G."/>
        </authorList>
    </citation>
    <scope>NUCLEOTIDE SEQUENCE</scope>
    <source>
        <strain evidence="3">Emoy2</strain>
    </source>
</reference>
<protein>
    <submittedName>
        <fullName evidence="3">RxLR effector candidate protein</fullName>
    </submittedName>
</protein>
<accession>M4B7R5</accession>
<evidence type="ECO:0000256" key="2">
    <source>
        <dbReference type="SAM" id="SignalP"/>
    </source>
</evidence>
<reference evidence="5" key="1">
    <citation type="journal article" date="2010" name="Science">
        <title>Signatures of adaptation to obligate biotrophy in the Hyaloperonospora arabidopsidis genome.</title>
        <authorList>
            <person name="Baxter L."/>
            <person name="Tripathy S."/>
            <person name="Ishaque N."/>
            <person name="Boot N."/>
            <person name="Cabral A."/>
            <person name="Kemen E."/>
            <person name="Thines M."/>
            <person name="Ah-Fong A."/>
            <person name="Anderson R."/>
            <person name="Badejoko W."/>
            <person name="Bittner-Eddy P."/>
            <person name="Boore J.L."/>
            <person name="Chibucos M.C."/>
            <person name="Coates M."/>
            <person name="Dehal P."/>
            <person name="Delehaunty K."/>
            <person name="Dong S."/>
            <person name="Downton P."/>
            <person name="Dumas B."/>
            <person name="Fabro G."/>
            <person name="Fronick C."/>
            <person name="Fuerstenberg S.I."/>
            <person name="Fulton L."/>
            <person name="Gaulin E."/>
            <person name="Govers F."/>
            <person name="Hughes L."/>
            <person name="Humphray S."/>
            <person name="Jiang R.H."/>
            <person name="Judelson H."/>
            <person name="Kamoun S."/>
            <person name="Kyung K."/>
            <person name="Meijer H."/>
            <person name="Minx P."/>
            <person name="Morris P."/>
            <person name="Nelson J."/>
            <person name="Phuntumart V."/>
            <person name="Qutob D."/>
            <person name="Rehmany A."/>
            <person name="Rougon-Cardoso A."/>
            <person name="Ryden P."/>
            <person name="Torto-Alalibo T."/>
            <person name="Studholme D."/>
            <person name="Wang Y."/>
            <person name="Win J."/>
            <person name="Wood J."/>
            <person name="Clifton S.W."/>
            <person name="Rogers J."/>
            <person name="Van den Ackerveken G."/>
            <person name="Jones J.D."/>
            <person name="McDowell J.M."/>
            <person name="Beynon J."/>
            <person name="Tyler B.M."/>
        </authorList>
    </citation>
    <scope>NUCLEOTIDE SEQUENCE [LARGE SCALE GENOMIC DNA]</scope>
    <source>
        <strain evidence="5">Emoy2</strain>
    </source>
</reference>
<dbReference type="HOGENOM" id="CLU_1269015_0_0_1"/>
<gene>
    <name evidence="3" type="primary">HaRxLL427</name>
</gene>
<dbReference type="EMBL" id="JH597876">
    <property type="status" value="NOT_ANNOTATED_CDS"/>
    <property type="molecule type" value="Genomic_DNA"/>
</dbReference>
<dbReference type="InParanoid" id="M4B7R5"/>
<sequence>MTRCLRLFVLALAVPASRGTPSDPADEKLINLTTPNPGPATQTEASVLRKSRTTDDTKYEAAGEDRGLVTLLAQLMYGSTRFKSILASRPMKNPFLEPVKPGRATWLKEWIATMLPTVSKKLRAVKEALNDIRKRKVVVSLVARNMPFAEVFKLGITYNDLSRILGMEMTHRVPEDIKLKQVFENYLARCKKWLGKKQKEIKNTKRTKKKKKNSQSHR</sequence>
<feature type="compositionally biased region" description="Polar residues" evidence="1">
    <location>
        <begin position="31"/>
        <end position="45"/>
    </location>
</feature>
<keyword evidence="2" id="KW-0732">Signal</keyword>
<name>M4B7R5_HYAAE</name>
<dbReference type="Proteomes" id="UP000011713">
    <property type="component" value="Unassembled WGS sequence"/>
</dbReference>
<feature type="region of interest" description="Disordered" evidence="1">
    <location>
        <begin position="18"/>
        <end position="58"/>
    </location>
</feature>
<dbReference type="EnsemblProtists" id="HpaT802317">
    <property type="protein sequence ID" value="HpaP802317"/>
    <property type="gene ID" value="HpaG802317"/>
</dbReference>
<evidence type="ECO:0000256" key="1">
    <source>
        <dbReference type="SAM" id="MobiDB-lite"/>
    </source>
</evidence>
<feature type="signal peptide" evidence="2">
    <location>
        <begin position="1"/>
        <end position="19"/>
    </location>
</feature>
<dbReference type="AlphaFoldDB" id="M4B7R5"/>
<feature type="chain" id="PRO_5009704478" evidence="2">
    <location>
        <begin position="20"/>
        <end position="218"/>
    </location>
</feature>
<dbReference type="VEuPathDB" id="FungiDB:HpaG802317"/>
<dbReference type="EMBL" id="AB922513">
    <property type="protein sequence ID" value="BAP69089.1"/>
    <property type="molecule type" value="mRNA"/>
</dbReference>
<evidence type="ECO:0000313" key="3">
    <source>
        <dbReference type="EMBL" id="BAP69089.1"/>
    </source>
</evidence>
<feature type="compositionally biased region" description="Basic residues" evidence="1">
    <location>
        <begin position="204"/>
        <end position="218"/>
    </location>
</feature>
<feature type="region of interest" description="Disordered" evidence="1">
    <location>
        <begin position="198"/>
        <end position="218"/>
    </location>
</feature>
<proteinExistence type="evidence at transcript level"/>
<reference evidence="4" key="3">
    <citation type="submission" date="2015-06" db="UniProtKB">
        <authorList>
            <consortium name="EnsemblProtists"/>
        </authorList>
    </citation>
    <scope>IDENTIFICATION</scope>
    <source>
        <strain evidence="4">Emoy2</strain>
    </source>
</reference>
<organism evidence="4 5">
    <name type="scientific">Hyaloperonospora arabidopsidis (strain Emoy2)</name>
    <name type="common">Downy mildew agent</name>
    <name type="synonym">Peronospora arabidopsidis</name>
    <dbReference type="NCBI Taxonomy" id="559515"/>
    <lineage>
        <taxon>Eukaryota</taxon>
        <taxon>Sar</taxon>
        <taxon>Stramenopiles</taxon>
        <taxon>Oomycota</taxon>
        <taxon>Peronosporomycetes</taxon>
        <taxon>Peronosporales</taxon>
        <taxon>Peronosporaceae</taxon>
        <taxon>Hyaloperonospora</taxon>
    </lineage>
</organism>